<feature type="compositionally biased region" description="Pro residues" evidence="1">
    <location>
        <begin position="13"/>
        <end position="24"/>
    </location>
</feature>
<evidence type="ECO:0000313" key="2">
    <source>
        <dbReference type="EMBL" id="TGZ77429.1"/>
    </source>
</evidence>
<feature type="region of interest" description="Disordered" evidence="1">
    <location>
        <begin position="1"/>
        <end position="28"/>
    </location>
</feature>
<dbReference type="AlphaFoldDB" id="A0A4S2MQ35"/>
<reference evidence="2 3" key="1">
    <citation type="submission" date="2019-04" db="EMBL/GenBank/DDBJ databases">
        <title>Comparative genomics and transcriptomics to analyze fruiting body development in filamentous ascomycetes.</title>
        <authorList>
            <consortium name="DOE Joint Genome Institute"/>
            <person name="Lutkenhaus R."/>
            <person name="Traeger S."/>
            <person name="Breuer J."/>
            <person name="Kuo A."/>
            <person name="Lipzen A."/>
            <person name="Pangilinan J."/>
            <person name="Dilworth D."/>
            <person name="Sandor L."/>
            <person name="Poggeler S."/>
            <person name="Barry K."/>
            <person name="Grigoriev I.V."/>
            <person name="Nowrousian M."/>
        </authorList>
    </citation>
    <scope>NUCLEOTIDE SEQUENCE [LARGE SCALE GENOMIC DNA]</scope>
    <source>
        <strain evidence="2 3">CBS 389.68</strain>
    </source>
</reference>
<feature type="region of interest" description="Disordered" evidence="1">
    <location>
        <begin position="85"/>
        <end position="144"/>
    </location>
</feature>
<proteinExistence type="predicted"/>
<keyword evidence="3" id="KW-1185">Reference proteome</keyword>
<gene>
    <name evidence="2" type="ORF">EX30DRAFT_199799</name>
</gene>
<sequence length="144" mass="16121">MIPLSARRNNPELDPPPPQHPPYSPRLYSTAQCHRGPRFTASMVSGEDDDIHRQTRMDYHLLLQHHRHHHHHCNPSPSVRSITLRPAIDQSPERPQAPSCPPPLPRGEVAVMGESGSSEWSAERHHTHLAPSCSPSGVSGSLRW</sequence>
<organism evidence="2 3">
    <name type="scientific">Ascodesmis nigricans</name>
    <dbReference type="NCBI Taxonomy" id="341454"/>
    <lineage>
        <taxon>Eukaryota</taxon>
        <taxon>Fungi</taxon>
        <taxon>Dikarya</taxon>
        <taxon>Ascomycota</taxon>
        <taxon>Pezizomycotina</taxon>
        <taxon>Pezizomycetes</taxon>
        <taxon>Pezizales</taxon>
        <taxon>Ascodesmidaceae</taxon>
        <taxon>Ascodesmis</taxon>
    </lineage>
</organism>
<evidence type="ECO:0000256" key="1">
    <source>
        <dbReference type="SAM" id="MobiDB-lite"/>
    </source>
</evidence>
<dbReference type="InParanoid" id="A0A4S2MQ35"/>
<accession>A0A4S2MQ35</accession>
<name>A0A4S2MQ35_9PEZI</name>
<feature type="compositionally biased region" description="Polar residues" evidence="1">
    <location>
        <begin position="133"/>
        <end position="144"/>
    </location>
</feature>
<evidence type="ECO:0000313" key="3">
    <source>
        <dbReference type="Proteomes" id="UP000298138"/>
    </source>
</evidence>
<protein>
    <submittedName>
        <fullName evidence="2">Uncharacterized protein</fullName>
    </submittedName>
</protein>
<dbReference type="EMBL" id="ML220153">
    <property type="protein sequence ID" value="TGZ77429.1"/>
    <property type="molecule type" value="Genomic_DNA"/>
</dbReference>
<dbReference type="Proteomes" id="UP000298138">
    <property type="component" value="Unassembled WGS sequence"/>
</dbReference>